<evidence type="ECO:0000313" key="5">
    <source>
        <dbReference type="Proteomes" id="UP000694401"/>
    </source>
</evidence>
<evidence type="ECO:0000256" key="2">
    <source>
        <dbReference type="ARBA" id="ARBA00022598"/>
    </source>
</evidence>
<feature type="domain" description="BPL/LPL catalytic" evidence="3">
    <location>
        <begin position="427"/>
        <end position="625"/>
    </location>
</feature>
<dbReference type="SUPFAM" id="SSF55681">
    <property type="entry name" value="Class II aaRS and biotin synthetases"/>
    <property type="match status" value="1"/>
</dbReference>
<organism evidence="4 5">
    <name type="scientific">Zosterops lateralis melanops</name>
    <dbReference type="NCBI Taxonomy" id="1220523"/>
    <lineage>
        <taxon>Eukaryota</taxon>
        <taxon>Metazoa</taxon>
        <taxon>Chordata</taxon>
        <taxon>Craniata</taxon>
        <taxon>Vertebrata</taxon>
        <taxon>Euteleostomi</taxon>
        <taxon>Archelosauria</taxon>
        <taxon>Archosauria</taxon>
        <taxon>Dinosauria</taxon>
        <taxon>Saurischia</taxon>
        <taxon>Theropoda</taxon>
        <taxon>Coelurosauria</taxon>
        <taxon>Aves</taxon>
        <taxon>Neognathae</taxon>
        <taxon>Neoaves</taxon>
        <taxon>Telluraves</taxon>
        <taxon>Australaves</taxon>
        <taxon>Passeriformes</taxon>
        <taxon>Sylvioidea</taxon>
        <taxon>Zosteropidae</taxon>
        <taxon>Zosterops</taxon>
    </lineage>
</organism>
<dbReference type="AlphaFoldDB" id="A0A8D2PS37"/>
<name>A0A8D2PS37_ZOSLA</name>
<dbReference type="GO" id="GO:0005737">
    <property type="term" value="C:cytoplasm"/>
    <property type="evidence" value="ECO:0007669"/>
    <property type="project" value="TreeGrafter"/>
</dbReference>
<reference evidence="4" key="2">
    <citation type="submission" date="2025-09" db="UniProtKB">
        <authorList>
            <consortium name="Ensembl"/>
        </authorList>
    </citation>
    <scope>IDENTIFICATION</scope>
</reference>
<comment type="similarity">
    <text evidence="1">Belongs to the biotin--protein ligase family.</text>
</comment>
<keyword evidence="2" id="KW-0436">Ligase</keyword>
<dbReference type="GO" id="GO:0004077">
    <property type="term" value="F:biotin--[biotin carboxyl-carrier protein] ligase activity"/>
    <property type="evidence" value="ECO:0007669"/>
    <property type="project" value="InterPro"/>
</dbReference>
<dbReference type="InterPro" id="IPR003142">
    <property type="entry name" value="BPL_C"/>
</dbReference>
<dbReference type="PROSITE" id="PS51733">
    <property type="entry name" value="BPL_LPL_CATALYTIC"/>
    <property type="match status" value="1"/>
</dbReference>
<dbReference type="InterPro" id="IPR004408">
    <property type="entry name" value="Biotin_CoA_COase_ligase"/>
</dbReference>
<dbReference type="Proteomes" id="UP000694401">
    <property type="component" value="Unassembled WGS sequence"/>
</dbReference>
<dbReference type="Ensembl" id="ENSZLMT00000018846.1">
    <property type="protein sequence ID" value="ENSZLMP00000018341.1"/>
    <property type="gene ID" value="ENSZLMG00000012488.1"/>
</dbReference>
<evidence type="ECO:0000313" key="4">
    <source>
        <dbReference type="Ensembl" id="ENSZLMP00000018341.1"/>
    </source>
</evidence>
<dbReference type="Pfam" id="PF03099">
    <property type="entry name" value="BPL_LplA_LipB"/>
    <property type="match status" value="1"/>
</dbReference>
<evidence type="ECO:0000259" key="3">
    <source>
        <dbReference type="PROSITE" id="PS51733"/>
    </source>
</evidence>
<protein>
    <submittedName>
        <fullName evidence="4">Holocarboxylase synthetase</fullName>
    </submittedName>
</protein>
<accession>A0A8D2PS37</accession>
<dbReference type="InterPro" id="IPR004143">
    <property type="entry name" value="BPL_LPL_catalytic"/>
</dbReference>
<dbReference type="PANTHER" id="PTHR12835">
    <property type="entry name" value="BIOTIN PROTEIN LIGASE"/>
    <property type="match status" value="1"/>
</dbReference>
<sequence>MGLSPFLQTEISSNTFLLPFLVPNLYLQLSALQGTWSDVCCYSNPFFYLYPLPFPKSKLEEEKEQEEAGAGEHHHLHHSSCHECLQLENTTIESVKFASAENIPELPEDCSSTAGEKGDEWLQKGVKRINLAGKPPNILIYLGSEAAKGRFEQVKSVLRECVDAESYTIYQLHQEQVLRDPWIDNSLLLVIATEEPIPEGSHKQFMTFLSRGGKILGFSSSFTFGGVQLKHKNKLRKAVHELLVSKKDSPEVKLNLLVSGCVFEEGMKGDGSRVKVWSRLNNADKDPVIVHLTHGSSGGEAILSQAHLELDSSSMDVQTEEDFNLLKMSNSKRYEVLKEILTCLGLSCESSEIPVLTPIYLLSPDEEIHLAFLKWLEGNVDAEGLRPSSKVSLKFISSCESKVEVTPSLMPVLTEMSSFSSQHFSLETYQQHLQTKKLGKILLFTEVTTTTMNLLDGLMFELPEEMGLIAVAVRQTQGKGRGGNVWLSPVGCALSTLHISIPLHSNLGQRIPFIQHLVSLAVVEAVRSIPGYQDIELRVKWPNDIYYSDLMKLGGVLVNSTLIETTFHILIGFGFNVNNSNPTICINDLIAKFNREEGTELKALSADCLIARTVTVLERLIEVFQEKGPNGVLPLYYKYWVHSGKQVRLRSEDGPLAWIVGIDDYGYLQVHQEGKGVESVHPDGNSFDMLRNLIVPKH</sequence>
<proteinExistence type="inferred from homology"/>
<dbReference type="CDD" id="cd16442">
    <property type="entry name" value="BPL"/>
    <property type="match status" value="1"/>
</dbReference>
<dbReference type="Pfam" id="PF02237">
    <property type="entry name" value="BPL_C"/>
    <property type="match status" value="1"/>
</dbReference>
<evidence type="ECO:0000256" key="1">
    <source>
        <dbReference type="ARBA" id="ARBA00009934"/>
    </source>
</evidence>
<reference evidence="4" key="1">
    <citation type="submission" date="2025-08" db="UniProtKB">
        <authorList>
            <consortium name="Ensembl"/>
        </authorList>
    </citation>
    <scope>IDENTIFICATION</scope>
</reference>
<dbReference type="InterPro" id="IPR045864">
    <property type="entry name" value="aa-tRNA-synth_II/BPL/LPL"/>
</dbReference>
<dbReference type="PANTHER" id="PTHR12835:SF5">
    <property type="entry name" value="BIOTIN--PROTEIN LIGASE"/>
    <property type="match status" value="1"/>
</dbReference>
<dbReference type="Gene3D" id="3.30.930.10">
    <property type="entry name" value="Bira Bifunctional Protein, Domain 2"/>
    <property type="match status" value="1"/>
</dbReference>
<keyword evidence="5" id="KW-1185">Reference proteome</keyword>
<dbReference type="NCBIfam" id="TIGR00121">
    <property type="entry name" value="birA_ligase"/>
    <property type="match status" value="1"/>
</dbReference>